<evidence type="ECO:0000313" key="4">
    <source>
        <dbReference type="Proteomes" id="UP001208567"/>
    </source>
</evidence>
<dbReference type="PROSITE" id="PS50006">
    <property type="entry name" value="FHA_DOMAIN"/>
    <property type="match status" value="1"/>
</dbReference>
<evidence type="ECO:0000256" key="1">
    <source>
        <dbReference type="SAM" id="Phobius"/>
    </source>
</evidence>
<dbReference type="Pfam" id="PF00498">
    <property type="entry name" value="FHA"/>
    <property type="match status" value="1"/>
</dbReference>
<accession>A0ABQ5N368</accession>
<gene>
    <name evidence="3" type="ORF">bsdE14_10680</name>
</gene>
<name>A0ABQ5N368_9CLOT</name>
<keyword evidence="1" id="KW-0472">Membrane</keyword>
<dbReference type="InterPro" id="IPR050923">
    <property type="entry name" value="Cell_Proc_Reg/RNA_Proc"/>
</dbReference>
<dbReference type="PANTHER" id="PTHR23308">
    <property type="entry name" value="NUCLEAR INHIBITOR OF PROTEIN PHOSPHATASE-1"/>
    <property type="match status" value="1"/>
</dbReference>
<feature type="transmembrane region" description="Helical" evidence="1">
    <location>
        <begin position="6"/>
        <end position="30"/>
    </location>
</feature>
<dbReference type="SUPFAM" id="SSF49879">
    <property type="entry name" value="SMAD/FHA domain"/>
    <property type="match status" value="1"/>
</dbReference>
<protein>
    <submittedName>
        <fullName evidence="3">FHA domain-containing protein</fullName>
    </submittedName>
</protein>
<keyword evidence="4" id="KW-1185">Reference proteome</keyword>
<sequence>MDFSRLTVIFRFIIIGIVYIIILFALRIMYKDIKNGGRKKVTRKKAFGLEVLDPGRNSILKKGSVLPINREVTIGRKENNVLVMDDQFVSGHHARVFIKNTDYMLEDLGSTNGTLLNGERIDGKIILKVGDEIEIGSAAFKVIG</sequence>
<reference evidence="3 4" key="1">
    <citation type="journal article" date="2024" name="Int. J. Syst. Evol. Microbiol.">
        <title>Clostridium omnivorum sp. nov., isolated from anoxic soil under the treatment of reductive soil disinfestation.</title>
        <authorList>
            <person name="Ueki A."/>
            <person name="Tonouchi A."/>
            <person name="Kaku N."/>
            <person name="Honma S."/>
            <person name="Ueki K."/>
        </authorList>
    </citation>
    <scope>NUCLEOTIDE SEQUENCE [LARGE SCALE GENOMIC DNA]</scope>
    <source>
        <strain evidence="3 4">E14</strain>
    </source>
</reference>
<dbReference type="SMART" id="SM00240">
    <property type="entry name" value="FHA"/>
    <property type="match status" value="1"/>
</dbReference>
<dbReference type="InterPro" id="IPR008984">
    <property type="entry name" value="SMAD_FHA_dom_sf"/>
</dbReference>
<keyword evidence="1" id="KW-0812">Transmembrane</keyword>
<dbReference type="RefSeq" id="WP_264848947.1">
    <property type="nucleotide sequence ID" value="NZ_BRXR01000001.1"/>
</dbReference>
<evidence type="ECO:0000313" key="3">
    <source>
        <dbReference type="EMBL" id="GLC29658.1"/>
    </source>
</evidence>
<dbReference type="Gene3D" id="2.60.200.20">
    <property type="match status" value="1"/>
</dbReference>
<evidence type="ECO:0000259" key="2">
    <source>
        <dbReference type="PROSITE" id="PS50006"/>
    </source>
</evidence>
<feature type="domain" description="FHA" evidence="2">
    <location>
        <begin position="72"/>
        <end position="121"/>
    </location>
</feature>
<comment type="caution">
    <text evidence="3">The sequence shown here is derived from an EMBL/GenBank/DDBJ whole genome shotgun (WGS) entry which is preliminary data.</text>
</comment>
<proteinExistence type="predicted"/>
<dbReference type="Proteomes" id="UP001208567">
    <property type="component" value="Unassembled WGS sequence"/>
</dbReference>
<dbReference type="InterPro" id="IPR000253">
    <property type="entry name" value="FHA_dom"/>
</dbReference>
<keyword evidence="1" id="KW-1133">Transmembrane helix</keyword>
<organism evidence="3 4">
    <name type="scientific">Clostridium omnivorum</name>
    <dbReference type="NCBI Taxonomy" id="1604902"/>
    <lineage>
        <taxon>Bacteria</taxon>
        <taxon>Bacillati</taxon>
        <taxon>Bacillota</taxon>
        <taxon>Clostridia</taxon>
        <taxon>Eubacteriales</taxon>
        <taxon>Clostridiaceae</taxon>
        <taxon>Clostridium</taxon>
    </lineage>
</organism>
<dbReference type="EMBL" id="BRXR01000001">
    <property type="protein sequence ID" value="GLC29658.1"/>
    <property type="molecule type" value="Genomic_DNA"/>
</dbReference>